<dbReference type="PANTHER" id="PTHR13812">
    <property type="entry name" value="KETIMINE REDUCTASE MU-CRYSTALLIN"/>
    <property type="match status" value="1"/>
</dbReference>
<comment type="similarity">
    <text evidence="1">Belongs to the ornithine cyclodeaminase/mu-crystallin family.</text>
</comment>
<dbReference type="GO" id="GO:0005737">
    <property type="term" value="C:cytoplasm"/>
    <property type="evidence" value="ECO:0007669"/>
    <property type="project" value="TreeGrafter"/>
</dbReference>
<evidence type="ECO:0000313" key="3">
    <source>
        <dbReference type="Proteomes" id="UP000596427"/>
    </source>
</evidence>
<dbReference type="KEGG" id="xdi:EZH22_25865"/>
<dbReference type="Gene3D" id="3.30.1780.10">
    <property type="entry name" value="ornithine cyclodeaminase, domain 1"/>
    <property type="match status" value="1"/>
</dbReference>
<dbReference type="Proteomes" id="UP000596427">
    <property type="component" value="Chromosome"/>
</dbReference>
<dbReference type="PIRSF" id="PIRSF001439">
    <property type="entry name" value="CryM"/>
    <property type="match status" value="1"/>
</dbReference>
<evidence type="ECO:0000313" key="2">
    <source>
        <dbReference type="EMBL" id="QRG06342.1"/>
    </source>
</evidence>
<dbReference type="EMBL" id="CP063362">
    <property type="protein sequence ID" value="QRG06342.1"/>
    <property type="molecule type" value="Genomic_DNA"/>
</dbReference>
<dbReference type="Pfam" id="PF02423">
    <property type="entry name" value="OCD_Mu_crystall"/>
    <property type="match status" value="1"/>
</dbReference>
<dbReference type="AlphaFoldDB" id="A0A974PMJ1"/>
<accession>A0A974PMJ1</accession>
<reference evidence="2 3" key="1">
    <citation type="submission" date="2020-10" db="EMBL/GenBank/DDBJ databases">
        <title>Degradation of 1,4-Dioxane by Xanthobacter sp. YN2, via a Novel Group-2 Soluble Di-Iron Monooxygenase.</title>
        <authorList>
            <person name="Ma F."/>
            <person name="Wang Y."/>
            <person name="Yang J."/>
            <person name="Guo H."/>
            <person name="Su D."/>
            <person name="Yu L."/>
        </authorList>
    </citation>
    <scope>NUCLEOTIDE SEQUENCE [LARGE SCALE GENOMIC DNA]</scope>
    <source>
        <strain evidence="2 3">YN2</strain>
    </source>
</reference>
<proteinExistence type="inferred from homology"/>
<dbReference type="InterPro" id="IPR003462">
    <property type="entry name" value="ODC_Mu_crystall"/>
</dbReference>
<sequence length="326" mass="34704">MTAPLFLSEADVRALVGVDDAIRALDACFSAPAESIAVIPRQRAPLPGGPFQIMAATYAPRVFGLKAYCGAPQGTFYNVLLYSYADRRLLALVEANLLSQIRTGAATGLATRLMARADARSLGIIGTGKQAFWQVAAIAVVRPVSEVRVYGRDRERRIAFARRIEAELGIAARPVESAEACVRGADVVVTITNAREPVCLSHWVAEGTHVNAAGANAADRREVDGDLVTRAALRVTDDLAQARVEAAEFRDLADAGALDWADVRTLSDLLRVPHERAPQDITLFKSLGVAIEDVALAEVVYARALAEGRGRAITSGCAATKSGETP</sequence>
<dbReference type="PANTHER" id="PTHR13812:SF19">
    <property type="entry name" value="KETIMINE REDUCTASE MU-CRYSTALLIN"/>
    <property type="match status" value="1"/>
</dbReference>
<protein>
    <submittedName>
        <fullName evidence="2">Ornithine cyclodeaminase family protein</fullName>
    </submittedName>
</protein>
<keyword evidence="3" id="KW-1185">Reference proteome</keyword>
<organism evidence="2 3">
    <name type="scientific">Xanthobacter dioxanivorans</name>
    <dbReference type="NCBI Taxonomy" id="2528964"/>
    <lineage>
        <taxon>Bacteria</taxon>
        <taxon>Pseudomonadati</taxon>
        <taxon>Pseudomonadota</taxon>
        <taxon>Alphaproteobacteria</taxon>
        <taxon>Hyphomicrobiales</taxon>
        <taxon>Xanthobacteraceae</taxon>
        <taxon>Xanthobacter</taxon>
    </lineage>
</organism>
<dbReference type="InterPro" id="IPR036291">
    <property type="entry name" value="NAD(P)-bd_dom_sf"/>
</dbReference>
<dbReference type="InterPro" id="IPR023401">
    <property type="entry name" value="ODC_N"/>
</dbReference>
<gene>
    <name evidence="2" type="ORF">EZH22_25865</name>
</gene>
<dbReference type="SUPFAM" id="SSF51735">
    <property type="entry name" value="NAD(P)-binding Rossmann-fold domains"/>
    <property type="match status" value="1"/>
</dbReference>
<dbReference type="Gene3D" id="3.40.50.720">
    <property type="entry name" value="NAD(P)-binding Rossmann-like Domain"/>
    <property type="match status" value="1"/>
</dbReference>
<name>A0A974PMJ1_9HYPH</name>
<evidence type="ECO:0000256" key="1">
    <source>
        <dbReference type="ARBA" id="ARBA00008903"/>
    </source>
</evidence>
<dbReference type="RefSeq" id="WP_203193251.1">
    <property type="nucleotide sequence ID" value="NZ_CP063362.1"/>
</dbReference>